<dbReference type="InterPro" id="IPR040442">
    <property type="entry name" value="Pyrv_kinase-like_dom_sf"/>
</dbReference>
<evidence type="ECO:0000256" key="3">
    <source>
        <dbReference type="ARBA" id="ARBA00023239"/>
    </source>
</evidence>
<feature type="domain" description="HpcH/HpaI aldolase/citrate lyase" evidence="4">
    <location>
        <begin position="24"/>
        <end position="243"/>
    </location>
</feature>
<name>A0A4Q7NKX5_9BURK</name>
<evidence type="ECO:0000313" key="6">
    <source>
        <dbReference type="Proteomes" id="UP000292445"/>
    </source>
</evidence>
<evidence type="ECO:0000259" key="4">
    <source>
        <dbReference type="Pfam" id="PF03328"/>
    </source>
</evidence>
<dbReference type="PANTHER" id="PTHR30502">
    <property type="entry name" value="2-KETO-3-DEOXY-L-RHAMNONATE ALDOLASE"/>
    <property type="match status" value="1"/>
</dbReference>
<dbReference type="GO" id="GO:0046872">
    <property type="term" value="F:metal ion binding"/>
    <property type="evidence" value="ECO:0007669"/>
    <property type="project" value="UniProtKB-KW"/>
</dbReference>
<sequence length="266" mass="27364">MTMAAANQAFRTRLRERAPLGGTFVKTPAYQHVEIAGGAGLDFVVLDAEHAVFDPAQLDQCVLAARAASTAAVVRLPDPGASSVLRVLDMGAAGVLVPHVVDAACAREIVARTRYASGVRGYSNSPRSGGYGALPMARHMREADAGASVLCQIEDRAGVDNIDEIAAVPGVDCLFIGRADLAVSYGVAELDHPLVAQAVDKVIQAGAAAGVAVGIFLPDAGALAAYAARGVSLFVIGSDQSWLRTAALGLNGHMTAAFLQTSECKP</sequence>
<dbReference type="GO" id="GO:0016832">
    <property type="term" value="F:aldehyde-lyase activity"/>
    <property type="evidence" value="ECO:0007669"/>
    <property type="project" value="TreeGrafter"/>
</dbReference>
<evidence type="ECO:0000256" key="2">
    <source>
        <dbReference type="ARBA" id="ARBA00022723"/>
    </source>
</evidence>
<dbReference type="Gene3D" id="3.20.20.60">
    <property type="entry name" value="Phosphoenolpyruvate-binding domains"/>
    <property type="match status" value="1"/>
</dbReference>
<comment type="caution">
    <text evidence="5">The sequence shown here is derived from an EMBL/GenBank/DDBJ whole genome shotgun (WGS) entry which is preliminary data.</text>
</comment>
<gene>
    <name evidence="5" type="ORF">EV675_1784</name>
</gene>
<dbReference type="Pfam" id="PF03328">
    <property type="entry name" value="HpcH_HpaI"/>
    <property type="match status" value="1"/>
</dbReference>
<keyword evidence="3" id="KW-0456">Lyase</keyword>
<dbReference type="OrthoDB" id="86160at2"/>
<evidence type="ECO:0000313" key="5">
    <source>
        <dbReference type="EMBL" id="RZS85754.1"/>
    </source>
</evidence>
<dbReference type="InterPro" id="IPR050251">
    <property type="entry name" value="HpcH-HpaI_aldolase"/>
</dbReference>
<dbReference type="AlphaFoldDB" id="A0A4Q7NKX5"/>
<evidence type="ECO:0000256" key="1">
    <source>
        <dbReference type="ARBA" id="ARBA00005568"/>
    </source>
</evidence>
<keyword evidence="2" id="KW-0479">Metal-binding</keyword>
<comment type="similarity">
    <text evidence="1">Belongs to the HpcH/HpaI aldolase family.</text>
</comment>
<accession>A0A4Q7NKX5</accession>
<dbReference type="InterPro" id="IPR015813">
    <property type="entry name" value="Pyrv/PenolPyrv_kinase-like_dom"/>
</dbReference>
<reference evidence="5 6" key="1">
    <citation type="submission" date="2019-02" db="EMBL/GenBank/DDBJ databases">
        <title>Genomic Encyclopedia of Type Strains, Phase IV (KMG-IV): sequencing the most valuable type-strain genomes for metagenomic binning, comparative biology and taxonomic classification.</title>
        <authorList>
            <person name="Goeker M."/>
        </authorList>
    </citation>
    <scope>NUCLEOTIDE SEQUENCE [LARGE SCALE GENOMIC DNA]</scope>
    <source>
        <strain evidence="5 6">K24</strain>
    </source>
</reference>
<proteinExistence type="inferred from homology"/>
<dbReference type="PANTHER" id="PTHR30502:SF0">
    <property type="entry name" value="PHOSPHOENOLPYRUVATE CARBOXYLASE FAMILY PROTEIN"/>
    <property type="match status" value="1"/>
</dbReference>
<dbReference type="InterPro" id="IPR005000">
    <property type="entry name" value="Aldolase/citrate-lyase_domain"/>
</dbReference>
<dbReference type="EMBL" id="SGXC01000001">
    <property type="protein sequence ID" value="RZS85754.1"/>
    <property type="molecule type" value="Genomic_DNA"/>
</dbReference>
<dbReference type="GO" id="GO:0005737">
    <property type="term" value="C:cytoplasm"/>
    <property type="evidence" value="ECO:0007669"/>
    <property type="project" value="TreeGrafter"/>
</dbReference>
<organism evidence="5 6">
    <name type="scientific">Pigmentiphaga kullae</name>
    <dbReference type="NCBI Taxonomy" id="151784"/>
    <lineage>
        <taxon>Bacteria</taxon>
        <taxon>Pseudomonadati</taxon>
        <taxon>Pseudomonadota</taxon>
        <taxon>Betaproteobacteria</taxon>
        <taxon>Burkholderiales</taxon>
        <taxon>Alcaligenaceae</taxon>
        <taxon>Pigmentiphaga</taxon>
    </lineage>
</organism>
<protein>
    <submittedName>
        <fullName evidence="5">2-keto-3-deoxy-L-rhamnonate aldolase RhmA</fullName>
    </submittedName>
</protein>
<dbReference type="Proteomes" id="UP000292445">
    <property type="component" value="Unassembled WGS sequence"/>
</dbReference>
<dbReference type="SUPFAM" id="SSF51621">
    <property type="entry name" value="Phosphoenolpyruvate/pyruvate domain"/>
    <property type="match status" value="1"/>
</dbReference>
<keyword evidence="6" id="KW-1185">Reference proteome</keyword>